<protein>
    <submittedName>
        <fullName evidence="6">RNA polymerase sporulation-specific sigma factor</fullName>
    </submittedName>
</protein>
<evidence type="ECO:0000259" key="5">
    <source>
        <dbReference type="PROSITE" id="PS00715"/>
    </source>
</evidence>
<keyword evidence="2" id="KW-0731">Sigma factor</keyword>
<dbReference type="PROSITE" id="PS00715">
    <property type="entry name" value="SIGMA70_1"/>
    <property type="match status" value="1"/>
</dbReference>
<dbReference type="Gene3D" id="1.20.120.1810">
    <property type="match status" value="1"/>
</dbReference>
<dbReference type="Proteomes" id="UP000186015">
    <property type="component" value="Unassembled WGS sequence"/>
</dbReference>
<dbReference type="InterPro" id="IPR000943">
    <property type="entry name" value="RNA_pol_sigma70"/>
</dbReference>
<proteinExistence type="predicted"/>
<dbReference type="RefSeq" id="WP_074836387.1">
    <property type="nucleotide sequence ID" value="NZ_FOAT01000034.1"/>
</dbReference>
<feature type="domain" description="RNA polymerase sigma-70" evidence="5">
    <location>
        <begin position="80"/>
        <end position="93"/>
    </location>
</feature>
<dbReference type="InterPro" id="IPR007627">
    <property type="entry name" value="RNA_pol_sigma70_r2"/>
</dbReference>
<keyword evidence="4" id="KW-0804">Transcription</keyword>
<dbReference type="InterPro" id="IPR050813">
    <property type="entry name" value="Sigma-70_Factor"/>
</dbReference>
<dbReference type="EMBL" id="FOAT01000034">
    <property type="protein sequence ID" value="SEL45496.1"/>
    <property type="molecule type" value="Genomic_DNA"/>
</dbReference>
<dbReference type="GO" id="GO:0006352">
    <property type="term" value="P:DNA-templated transcription initiation"/>
    <property type="evidence" value="ECO:0007669"/>
    <property type="project" value="InterPro"/>
</dbReference>
<evidence type="ECO:0000256" key="1">
    <source>
        <dbReference type="ARBA" id="ARBA00023015"/>
    </source>
</evidence>
<dbReference type="OrthoDB" id="9809557at2"/>
<keyword evidence="1" id="KW-0805">Transcription regulation</keyword>
<evidence type="ECO:0000313" key="6">
    <source>
        <dbReference type="EMBL" id="SEL45496.1"/>
    </source>
</evidence>
<evidence type="ECO:0000256" key="2">
    <source>
        <dbReference type="ARBA" id="ARBA00023082"/>
    </source>
</evidence>
<dbReference type="PANTHER" id="PTHR30376:SF3">
    <property type="entry name" value="RNA POLYMERASE SIGMA FACTOR RPOH"/>
    <property type="match status" value="1"/>
</dbReference>
<evidence type="ECO:0000256" key="4">
    <source>
        <dbReference type="ARBA" id="ARBA00023163"/>
    </source>
</evidence>
<dbReference type="SUPFAM" id="SSF88946">
    <property type="entry name" value="Sigma2 domain of RNA polymerase sigma factors"/>
    <property type="match status" value="1"/>
</dbReference>
<sequence>MMIQLFELIRLISHGGLFFGLHLDGRTVFPPPLSAAEERICFEKMSAGDKEARNALIKHNLRLVAHIIKKYYANSSDQDDLISIGTIGLIKAVQTFDYTKGTRFATYGSRCVENATQSQRTFSFQMM</sequence>
<dbReference type="Pfam" id="PF04542">
    <property type="entry name" value="Sigma70_r2"/>
    <property type="match status" value="1"/>
</dbReference>
<dbReference type="AlphaFoldDB" id="A0A1H7QC83"/>
<dbReference type="GO" id="GO:0016987">
    <property type="term" value="F:sigma factor activity"/>
    <property type="evidence" value="ECO:0007669"/>
    <property type="project" value="UniProtKB-KW"/>
</dbReference>
<accession>A0A1H7QC83</accession>
<organism evidence="6 7">
    <name type="scientific">Ruminococcus albus</name>
    <dbReference type="NCBI Taxonomy" id="1264"/>
    <lineage>
        <taxon>Bacteria</taxon>
        <taxon>Bacillati</taxon>
        <taxon>Bacillota</taxon>
        <taxon>Clostridia</taxon>
        <taxon>Eubacteriales</taxon>
        <taxon>Oscillospiraceae</taxon>
        <taxon>Ruminococcus</taxon>
    </lineage>
</organism>
<keyword evidence="3" id="KW-0238">DNA-binding</keyword>
<dbReference type="InterPro" id="IPR013325">
    <property type="entry name" value="RNA_pol_sigma_r2"/>
</dbReference>
<name>A0A1H7QC83_RUMAL</name>
<reference evidence="6 7" key="1">
    <citation type="submission" date="2016-10" db="EMBL/GenBank/DDBJ databases">
        <authorList>
            <person name="de Groot N.N."/>
        </authorList>
    </citation>
    <scope>NUCLEOTIDE SEQUENCE [LARGE SCALE GENOMIC DNA]</scope>
    <source>
        <strain evidence="6 7">KH2T6</strain>
    </source>
</reference>
<dbReference type="PANTHER" id="PTHR30376">
    <property type="entry name" value="SIGMA FACTOR RPOH HEAT SHOCK RELATED"/>
    <property type="match status" value="1"/>
</dbReference>
<dbReference type="InterPro" id="IPR014284">
    <property type="entry name" value="RNA_pol_sigma-70_dom"/>
</dbReference>
<dbReference type="GO" id="GO:0003677">
    <property type="term" value="F:DNA binding"/>
    <property type="evidence" value="ECO:0007669"/>
    <property type="project" value="UniProtKB-KW"/>
</dbReference>
<evidence type="ECO:0000313" key="7">
    <source>
        <dbReference type="Proteomes" id="UP000186015"/>
    </source>
</evidence>
<gene>
    <name evidence="6" type="ORF">SAMN05216469_1343</name>
</gene>
<dbReference type="NCBIfam" id="TIGR02937">
    <property type="entry name" value="sigma70-ECF"/>
    <property type="match status" value="1"/>
</dbReference>
<evidence type="ECO:0000256" key="3">
    <source>
        <dbReference type="ARBA" id="ARBA00023125"/>
    </source>
</evidence>